<accession>A0A9W6URR9</accession>
<feature type="region of interest" description="Disordered" evidence="1">
    <location>
        <begin position="210"/>
        <end position="233"/>
    </location>
</feature>
<dbReference type="Proteomes" id="UP001165143">
    <property type="component" value="Unassembled WGS sequence"/>
</dbReference>
<dbReference type="NCBIfam" id="NF033550">
    <property type="entry name" value="transpos_ISL3"/>
    <property type="match status" value="1"/>
</dbReference>
<gene>
    <name evidence="3" type="ORF">Kpho01_48460</name>
</gene>
<comment type="caution">
    <text evidence="3">The sequence shown here is derived from an EMBL/GenBank/DDBJ whole genome shotgun (WGS) entry which is preliminary data.</text>
</comment>
<dbReference type="InterPro" id="IPR017894">
    <property type="entry name" value="HTH_IS21_transposase_type"/>
</dbReference>
<feature type="domain" description="HTH IS21-type" evidence="2">
    <location>
        <begin position="237"/>
        <end position="300"/>
    </location>
</feature>
<dbReference type="Pfam" id="PF01610">
    <property type="entry name" value="DDE_Tnp_ISL3"/>
    <property type="match status" value="2"/>
</dbReference>
<proteinExistence type="predicted"/>
<dbReference type="EMBL" id="BSRX01000031">
    <property type="protein sequence ID" value="GLW56835.1"/>
    <property type="molecule type" value="Genomic_DNA"/>
</dbReference>
<reference evidence="3" key="1">
    <citation type="submission" date="2023-02" db="EMBL/GenBank/DDBJ databases">
        <title>Kitasatospora phosalacinea NBRC 14362.</title>
        <authorList>
            <person name="Ichikawa N."/>
            <person name="Sato H."/>
            <person name="Tonouchi N."/>
        </authorList>
    </citation>
    <scope>NUCLEOTIDE SEQUENCE</scope>
    <source>
        <strain evidence="3">NBRC 14362</strain>
    </source>
</reference>
<dbReference type="PANTHER" id="PTHR33498">
    <property type="entry name" value="TRANSPOSASE FOR INSERTION SEQUENCE ELEMENT IS1557"/>
    <property type="match status" value="1"/>
</dbReference>
<sequence>MHDRYRRRIADLAVGGRAATIALSVRRFRCQTPGCPRRTFAEQVEGLTFRYGRRSLLQRGLLEAVSLALAGRAGSRLAEHLRCRAGANTLLNLIHTLPDPPLQRAPRVLGVDDFALKRGHVYATVLIDIEAGRPIDVLPDRTAETLSDWLRRHPGAEIVCRDRASAYAEAVRTAAPDAVQVADRFHLWKNLAETVEKCVIAHRTCLKEPEDQVQEPVPAPEPQVQLPDGRRASTTRERFATVEELYGKGVGIGRIAELLGLDRKTVRKYAHAPAVEELLVPSRPGSRSLAPWTGYLNQRWNEGCTDSGLLFREIQALGYRGSNRSVRRWLEPLRSSPAPAPRLPTTPTVRQATGWLTRHPDALTSDEALQLKHLLARCPELATAAERVRDFARMMKNLDGEHLPEWIEQTEATDLPPLRNFARHLRQDLDAVTAGLTLRWNSDPVEGHVNRIKYLKRQGYGRASFALLRRRILLAS</sequence>
<dbReference type="PROSITE" id="PS50531">
    <property type="entry name" value="HTH_IS21"/>
    <property type="match status" value="1"/>
</dbReference>
<dbReference type="InterPro" id="IPR002560">
    <property type="entry name" value="Transposase_DDE"/>
</dbReference>
<evidence type="ECO:0000256" key="1">
    <source>
        <dbReference type="SAM" id="MobiDB-lite"/>
    </source>
</evidence>
<dbReference type="InterPro" id="IPR047951">
    <property type="entry name" value="Transpos_ISL3"/>
</dbReference>
<name>A0A9W6URR9_9ACTN</name>
<dbReference type="Gene3D" id="1.10.10.60">
    <property type="entry name" value="Homeodomain-like"/>
    <property type="match status" value="1"/>
</dbReference>
<evidence type="ECO:0000313" key="4">
    <source>
        <dbReference type="Proteomes" id="UP001165143"/>
    </source>
</evidence>
<dbReference type="AlphaFoldDB" id="A0A9W6URR9"/>
<organism evidence="3 4">
    <name type="scientific">Kitasatospora phosalacinea</name>
    <dbReference type="NCBI Taxonomy" id="2065"/>
    <lineage>
        <taxon>Bacteria</taxon>
        <taxon>Bacillati</taxon>
        <taxon>Actinomycetota</taxon>
        <taxon>Actinomycetes</taxon>
        <taxon>Kitasatosporales</taxon>
        <taxon>Streptomycetaceae</taxon>
        <taxon>Kitasatospora</taxon>
    </lineage>
</organism>
<dbReference type="PANTHER" id="PTHR33498:SF1">
    <property type="entry name" value="TRANSPOSASE FOR INSERTION SEQUENCE ELEMENT IS1557"/>
    <property type="match status" value="1"/>
</dbReference>
<evidence type="ECO:0000259" key="2">
    <source>
        <dbReference type="PROSITE" id="PS50531"/>
    </source>
</evidence>
<protein>
    <submittedName>
        <fullName evidence="3">Transposase</fullName>
    </submittedName>
</protein>
<evidence type="ECO:0000313" key="3">
    <source>
        <dbReference type="EMBL" id="GLW56835.1"/>
    </source>
</evidence>